<dbReference type="Proteomes" id="UP001632038">
    <property type="component" value="Unassembled WGS sequence"/>
</dbReference>
<keyword evidence="3" id="KW-1185">Reference proteome</keyword>
<gene>
    <name evidence="2" type="ORF">CASFOL_020747</name>
</gene>
<reference evidence="3" key="1">
    <citation type="journal article" date="2024" name="IScience">
        <title>Strigolactones Initiate the Formation of Haustorium-like Structures in Castilleja.</title>
        <authorList>
            <person name="Buerger M."/>
            <person name="Peterson D."/>
            <person name="Chory J."/>
        </authorList>
    </citation>
    <scope>NUCLEOTIDE SEQUENCE [LARGE SCALE GENOMIC DNA]</scope>
</reference>
<proteinExistence type="inferred from homology"/>
<comment type="caution">
    <text evidence="2">The sequence shown here is derived from an EMBL/GenBank/DDBJ whole genome shotgun (WGS) entry which is preliminary data.</text>
</comment>
<dbReference type="SUPFAM" id="SSF51445">
    <property type="entry name" value="(Trans)glycosidases"/>
    <property type="match status" value="1"/>
</dbReference>
<evidence type="ECO:0000313" key="3">
    <source>
        <dbReference type="Proteomes" id="UP001632038"/>
    </source>
</evidence>
<dbReference type="AlphaFoldDB" id="A0ABD3D1Q7"/>
<name>A0ABD3D1Q7_9LAMI</name>
<comment type="similarity">
    <text evidence="1">Belongs to the glycosyl hydrolase 79 family.</text>
</comment>
<protein>
    <submittedName>
        <fullName evidence="2">Uncharacterized protein</fullName>
    </submittedName>
</protein>
<evidence type="ECO:0000313" key="2">
    <source>
        <dbReference type="EMBL" id="KAL3636200.1"/>
    </source>
</evidence>
<dbReference type="PANTHER" id="PTHR14363:SF13">
    <property type="entry name" value="OS07G0598400 PROTEIN"/>
    <property type="match status" value="1"/>
</dbReference>
<dbReference type="Pfam" id="PF03662">
    <property type="entry name" value="Glyco_hydro_79n"/>
    <property type="match status" value="2"/>
</dbReference>
<organism evidence="2 3">
    <name type="scientific">Castilleja foliolosa</name>
    <dbReference type="NCBI Taxonomy" id="1961234"/>
    <lineage>
        <taxon>Eukaryota</taxon>
        <taxon>Viridiplantae</taxon>
        <taxon>Streptophyta</taxon>
        <taxon>Embryophyta</taxon>
        <taxon>Tracheophyta</taxon>
        <taxon>Spermatophyta</taxon>
        <taxon>Magnoliopsida</taxon>
        <taxon>eudicotyledons</taxon>
        <taxon>Gunneridae</taxon>
        <taxon>Pentapetalae</taxon>
        <taxon>asterids</taxon>
        <taxon>lamiids</taxon>
        <taxon>Lamiales</taxon>
        <taxon>Orobanchaceae</taxon>
        <taxon>Pedicularideae</taxon>
        <taxon>Castillejinae</taxon>
        <taxon>Castilleja</taxon>
    </lineage>
</organism>
<dbReference type="InterPro" id="IPR005199">
    <property type="entry name" value="Glyco_hydro_79"/>
</dbReference>
<dbReference type="InterPro" id="IPR017853">
    <property type="entry name" value="GH"/>
</dbReference>
<sequence>MKSKDHNNNNTVNLTMIVLGNIRFAETDETFVCATLDWWPPNKSDFGWHSWEKAGILNLNLDNTILVNAVKGVVIQNLSKKLKMGHILIRVAHIYGNISSNLKPYGPWVGESGGAFNSGGKRVSSSFANGFWYLDQLGMTSKSGHQVFCRQTLIGGHYGLLDTTTFNPKPDYHSALLWSRLMGKNVLSASHNASNSLRIYSHCSKNIKGISVLIINLSNSTTFEVKFVLLNGTPLKLTETFDIPTLDPQLVNATSPIRVMPHSIVFAILEGFKATACG</sequence>
<dbReference type="EMBL" id="JAVIJP010000027">
    <property type="protein sequence ID" value="KAL3636200.1"/>
    <property type="molecule type" value="Genomic_DNA"/>
</dbReference>
<accession>A0ABD3D1Q7</accession>
<evidence type="ECO:0000256" key="1">
    <source>
        <dbReference type="ARBA" id="ARBA00009800"/>
    </source>
</evidence>
<dbReference type="Gene3D" id="3.20.20.80">
    <property type="entry name" value="Glycosidases"/>
    <property type="match status" value="1"/>
</dbReference>
<dbReference type="PANTHER" id="PTHR14363">
    <property type="entry name" value="HEPARANASE-RELATED"/>
    <property type="match status" value="1"/>
</dbReference>